<evidence type="ECO:0000313" key="5">
    <source>
        <dbReference type="Proteomes" id="UP001054252"/>
    </source>
</evidence>
<keyword evidence="1" id="KW-0862">Zinc</keyword>
<keyword evidence="2" id="KW-0732">Signal</keyword>
<keyword evidence="1" id="KW-0479">Metal-binding</keyword>
<dbReference type="Pfam" id="PF00098">
    <property type="entry name" value="zf-CCHC"/>
    <property type="match status" value="1"/>
</dbReference>
<dbReference type="EMBL" id="BPVZ01000010">
    <property type="protein sequence ID" value="GKU96547.1"/>
    <property type="molecule type" value="Genomic_DNA"/>
</dbReference>
<dbReference type="Proteomes" id="UP001054252">
    <property type="component" value="Unassembled WGS sequence"/>
</dbReference>
<reference evidence="4 5" key="1">
    <citation type="journal article" date="2021" name="Commun. Biol.">
        <title>The genome of Shorea leprosula (Dipterocarpaceae) highlights the ecological relevance of drought in aseasonal tropical rainforests.</title>
        <authorList>
            <person name="Ng K.K.S."/>
            <person name="Kobayashi M.J."/>
            <person name="Fawcett J.A."/>
            <person name="Hatakeyama M."/>
            <person name="Paape T."/>
            <person name="Ng C.H."/>
            <person name="Ang C.C."/>
            <person name="Tnah L.H."/>
            <person name="Lee C.T."/>
            <person name="Nishiyama T."/>
            <person name="Sese J."/>
            <person name="O'Brien M.J."/>
            <person name="Copetti D."/>
            <person name="Mohd Noor M.I."/>
            <person name="Ong R.C."/>
            <person name="Putra M."/>
            <person name="Sireger I.Z."/>
            <person name="Indrioko S."/>
            <person name="Kosugi Y."/>
            <person name="Izuno A."/>
            <person name="Isagi Y."/>
            <person name="Lee S.L."/>
            <person name="Shimizu K.K."/>
        </authorList>
    </citation>
    <scope>NUCLEOTIDE SEQUENCE [LARGE SCALE GENOMIC DNA]</scope>
    <source>
        <strain evidence="4">214</strain>
    </source>
</reference>
<dbReference type="SUPFAM" id="SSF57756">
    <property type="entry name" value="Retrovirus zinc finger-like domains"/>
    <property type="match status" value="1"/>
</dbReference>
<dbReference type="InterPro" id="IPR001878">
    <property type="entry name" value="Znf_CCHC"/>
</dbReference>
<dbReference type="PROSITE" id="PS50158">
    <property type="entry name" value="ZF_CCHC"/>
    <property type="match status" value="1"/>
</dbReference>
<feature type="chain" id="PRO_5043573929" description="CCHC-type domain-containing protein" evidence="2">
    <location>
        <begin position="26"/>
        <end position="249"/>
    </location>
</feature>
<dbReference type="Gene3D" id="4.10.60.10">
    <property type="entry name" value="Zinc finger, CCHC-type"/>
    <property type="match status" value="1"/>
</dbReference>
<name>A0AAV5I5Y5_9ROSI</name>
<keyword evidence="5" id="KW-1185">Reference proteome</keyword>
<feature type="signal peptide" evidence="2">
    <location>
        <begin position="1"/>
        <end position="25"/>
    </location>
</feature>
<evidence type="ECO:0000313" key="4">
    <source>
        <dbReference type="EMBL" id="GKU96547.1"/>
    </source>
</evidence>
<accession>A0AAV5I5Y5</accession>
<proteinExistence type="predicted"/>
<keyword evidence="1" id="KW-0863">Zinc-finger</keyword>
<gene>
    <name evidence="4" type="ORF">SLEP1_g9771</name>
</gene>
<organism evidence="4 5">
    <name type="scientific">Rubroshorea leprosula</name>
    <dbReference type="NCBI Taxonomy" id="152421"/>
    <lineage>
        <taxon>Eukaryota</taxon>
        <taxon>Viridiplantae</taxon>
        <taxon>Streptophyta</taxon>
        <taxon>Embryophyta</taxon>
        <taxon>Tracheophyta</taxon>
        <taxon>Spermatophyta</taxon>
        <taxon>Magnoliopsida</taxon>
        <taxon>eudicotyledons</taxon>
        <taxon>Gunneridae</taxon>
        <taxon>Pentapetalae</taxon>
        <taxon>rosids</taxon>
        <taxon>malvids</taxon>
        <taxon>Malvales</taxon>
        <taxon>Dipterocarpaceae</taxon>
        <taxon>Rubroshorea</taxon>
    </lineage>
</organism>
<dbReference type="AlphaFoldDB" id="A0AAV5I5Y5"/>
<sequence length="249" mass="28262">MLIEMLLKSALLINTILLIGDYMHSSDDDFDVSQQVVNRGNPRNTRGRGCGYVKAFGGGYGRGHRENYYEPEGFRLRVDLSTFDDSLDIKGFLDWLSEVDWFFNYMDTSKEKKVKLVAYQLKGGYSASSSKFEDDLAHPTQNISAIDKPTLRNTSKKAIEEAEAYKVSNSNLYARPINGKCYKCNQPGHRSSDCPLHKKVALIGQGDDVNEVLYDPNDDGDYEEDEHGQTYVIRRTMLSPKVEENTQRC</sequence>
<evidence type="ECO:0000259" key="3">
    <source>
        <dbReference type="PROSITE" id="PS50158"/>
    </source>
</evidence>
<evidence type="ECO:0000256" key="2">
    <source>
        <dbReference type="SAM" id="SignalP"/>
    </source>
</evidence>
<evidence type="ECO:0000256" key="1">
    <source>
        <dbReference type="PROSITE-ProRule" id="PRU00047"/>
    </source>
</evidence>
<dbReference type="InterPro" id="IPR036875">
    <property type="entry name" value="Znf_CCHC_sf"/>
</dbReference>
<dbReference type="SMART" id="SM00343">
    <property type="entry name" value="ZnF_C2HC"/>
    <property type="match status" value="1"/>
</dbReference>
<protein>
    <recommendedName>
        <fullName evidence="3">CCHC-type domain-containing protein</fullName>
    </recommendedName>
</protein>
<comment type="caution">
    <text evidence="4">The sequence shown here is derived from an EMBL/GenBank/DDBJ whole genome shotgun (WGS) entry which is preliminary data.</text>
</comment>
<dbReference type="GO" id="GO:0003676">
    <property type="term" value="F:nucleic acid binding"/>
    <property type="evidence" value="ECO:0007669"/>
    <property type="project" value="InterPro"/>
</dbReference>
<feature type="domain" description="CCHC-type" evidence="3">
    <location>
        <begin position="180"/>
        <end position="195"/>
    </location>
</feature>
<dbReference type="GO" id="GO:0008270">
    <property type="term" value="F:zinc ion binding"/>
    <property type="evidence" value="ECO:0007669"/>
    <property type="project" value="UniProtKB-KW"/>
</dbReference>